<organism evidence="2 3">
    <name type="scientific">Mesonia sediminis</name>
    <dbReference type="NCBI Taxonomy" id="1703946"/>
    <lineage>
        <taxon>Bacteria</taxon>
        <taxon>Pseudomonadati</taxon>
        <taxon>Bacteroidota</taxon>
        <taxon>Flavobacteriia</taxon>
        <taxon>Flavobacteriales</taxon>
        <taxon>Flavobacteriaceae</taxon>
        <taxon>Mesonia</taxon>
    </lineage>
</organism>
<accession>A0ABW5SG13</accession>
<reference evidence="3" key="1">
    <citation type="journal article" date="2019" name="Int. J. Syst. Evol. Microbiol.">
        <title>The Global Catalogue of Microorganisms (GCM) 10K type strain sequencing project: providing services to taxonomists for standard genome sequencing and annotation.</title>
        <authorList>
            <consortium name="The Broad Institute Genomics Platform"/>
            <consortium name="The Broad Institute Genome Sequencing Center for Infectious Disease"/>
            <person name="Wu L."/>
            <person name="Ma J."/>
        </authorList>
    </citation>
    <scope>NUCLEOTIDE SEQUENCE [LARGE SCALE GENOMIC DNA]</scope>
    <source>
        <strain evidence="3">KCTC 42255</strain>
    </source>
</reference>
<comment type="caution">
    <text evidence="2">The sequence shown here is derived from an EMBL/GenBank/DDBJ whole genome shotgun (WGS) entry which is preliminary data.</text>
</comment>
<evidence type="ECO:0000313" key="2">
    <source>
        <dbReference type="EMBL" id="MFD2698619.1"/>
    </source>
</evidence>
<dbReference type="Proteomes" id="UP001597357">
    <property type="component" value="Unassembled WGS sequence"/>
</dbReference>
<feature type="chain" id="PRO_5046952237" evidence="1">
    <location>
        <begin position="19"/>
        <end position="185"/>
    </location>
</feature>
<proteinExistence type="predicted"/>
<dbReference type="RefSeq" id="WP_379048399.1">
    <property type="nucleotide sequence ID" value="NZ_JBHULZ010000041.1"/>
</dbReference>
<feature type="signal peptide" evidence="1">
    <location>
        <begin position="1"/>
        <end position="18"/>
    </location>
</feature>
<keyword evidence="3" id="KW-1185">Reference proteome</keyword>
<protein>
    <submittedName>
        <fullName evidence="2">Uncharacterized protein</fullName>
    </submittedName>
</protein>
<evidence type="ECO:0000256" key="1">
    <source>
        <dbReference type="SAM" id="SignalP"/>
    </source>
</evidence>
<name>A0ABW5SG13_9FLAO</name>
<dbReference type="EMBL" id="JBHULZ010000041">
    <property type="protein sequence ID" value="MFD2698619.1"/>
    <property type="molecule type" value="Genomic_DNA"/>
</dbReference>
<gene>
    <name evidence="2" type="ORF">ACFSQ0_11500</name>
</gene>
<evidence type="ECO:0000313" key="3">
    <source>
        <dbReference type="Proteomes" id="UP001597357"/>
    </source>
</evidence>
<keyword evidence="1" id="KW-0732">Signal</keyword>
<sequence length="185" mass="20667">MKNFIFGMLFLASFASFAQEEVKEPTFIGEAFILKDNNETLDLQKEHVQLKTRAGAGVYLAGIGKVKTKIDIPNCCSDTSYRPKKEIKLVVRAVDNETDPLSIIQVFKFKKKKKKRLAELSSVGTFSGGSSNNLDYLKFKAEKFGKNSYLLSIENFERGAEYGVMVSNPNSLDEKQTIVSTFGVI</sequence>